<sequence length="473" mass="47922">MSNNEFLLPDVGEGLTEAEIVTWAVQPGDTVHLNQVICEIETEKSLVEIPSPFEGEIAELLVETGTTVPVGTAILRMRGEGDNAGEGGGSGSASTGSAAASGSAAGGAPERAAQADTAGGGAASAGAAAAGAAAAGAAAAGAAAADEENSGAVLVGYGTGGAVKSRRAPDRRPALVPAAGVAVAPAPRGKAYAKPPVRRLAKDLGVELAGVTGTGVAGEILRADVQAAASGGAERAIAAGAPAAAREERVPVKGIRKVVAAAMVESKFTAPHTSVFVEVDATRTMKLVERLKATDSFADVRVSPLLIMAKAVLWALQRNPEVNSAWAGDEIIRRNYVNLGIAAATPRGLVVPNIKGANELSLVALAEAIGTLTKRARDGVTQPAEMQRGTITITNVGVFGVDFGLPILNPGETAIVAMGSIRKKPWVVKDKVRPRMVTTIGGSFDHRVIDGDVISRFVADIGAAIERPELLLS</sequence>
<evidence type="ECO:0000256" key="1">
    <source>
        <dbReference type="ARBA" id="ARBA00001938"/>
    </source>
</evidence>
<evidence type="ECO:0000313" key="10">
    <source>
        <dbReference type="EMBL" id="MFD1202367.1"/>
    </source>
</evidence>
<dbReference type="InterPro" id="IPR004167">
    <property type="entry name" value="PSBD"/>
</dbReference>
<keyword evidence="3 6" id="KW-0808">Transferase</keyword>
<dbReference type="SUPFAM" id="SSF47005">
    <property type="entry name" value="Peripheral subunit-binding domain of 2-oxo acid dehydrogenase complex"/>
    <property type="match status" value="1"/>
</dbReference>
<keyword evidence="5 6" id="KW-0012">Acyltransferase</keyword>
<dbReference type="PROSITE" id="PS50968">
    <property type="entry name" value="BIOTINYL_LIPOYL"/>
    <property type="match status" value="1"/>
</dbReference>
<evidence type="ECO:0000259" key="8">
    <source>
        <dbReference type="PROSITE" id="PS50968"/>
    </source>
</evidence>
<proteinExistence type="inferred from homology"/>
<dbReference type="PROSITE" id="PS51826">
    <property type="entry name" value="PSBD"/>
    <property type="match status" value="1"/>
</dbReference>
<dbReference type="Pfam" id="PF02817">
    <property type="entry name" value="E3_binding"/>
    <property type="match status" value="1"/>
</dbReference>
<evidence type="ECO:0000256" key="3">
    <source>
        <dbReference type="ARBA" id="ARBA00022679"/>
    </source>
</evidence>
<keyword evidence="4 6" id="KW-0450">Lipoyl</keyword>
<name>A0ABW3TPY9_9MICO</name>
<keyword evidence="11" id="KW-1185">Reference proteome</keyword>
<dbReference type="SUPFAM" id="SSF52777">
    <property type="entry name" value="CoA-dependent acyltransferases"/>
    <property type="match status" value="1"/>
</dbReference>
<feature type="compositionally biased region" description="Low complexity" evidence="7">
    <location>
        <begin position="92"/>
        <end position="114"/>
    </location>
</feature>
<feature type="domain" description="Lipoyl-binding" evidence="8">
    <location>
        <begin position="3"/>
        <end position="78"/>
    </location>
</feature>
<dbReference type="Gene3D" id="3.30.559.10">
    <property type="entry name" value="Chloramphenicol acetyltransferase-like domain"/>
    <property type="match status" value="1"/>
</dbReference>
<dbReference type="InterPro" id="IPR001078">
    <property type="entry name" value="2-oxoacid_DH_actylTfrase"/>
</dbReference>
<comment type="caution">
    <text evidence="10">The sequence shown here is derived from an EMBL/GenBank/DDBJ whole genome shotgun (WGS) entry which is preliminary data.</text>
</comment>
<evidence type="ECO:0000256" key="4">
    <source>
        <dbReference type="ARBA" id="ARBA00022823"/>
    </source>
</evidence>
<dbReference type="InterPro" id="IPR036625">
    <property type="entry name" value="E3-bd_dom_sf"/>
</dbReference>
<organism evidence="10 11">
    <name type="scientific">Leucobacter albus</name>
    <dbReference type="NCBI Taxonomy" id="272210"/>
    <lineage>
        <taxon>Bacteria</taxon>
        <taxon>Bacillati</taxon>
        <taxon>Actinomycetota</taxon>
        <taxon>Actinomycetes</taxon>
        <taxon>Micrococcales</taxon>
        <taxon>Microbacteriaceae</taxon>
        <taxon>Leucobacter</taxon>
    </lineage>
</organism>
<dbReference type="EMBL" id="JBHTLY010000004">
    <property type="protein sequence ID" value="MFD1202367.1"/>
    <property type="molecule type" value="Genomic_DNA"/>
</dbReference>
<dbReference type="InterPro" id="IPR000089">
    <property type="entry name" value="Biotin_lipoyl"/>
</dbReference>
<dbReference type="Pfam" id="PF00364">
    <property type="entry name" value="Biotin_lipoyl"/>
    <property type="match status" value="1"/>
</dbReference>
<dbReference type="CDD" id="cd06849">
    <property type="entry name" value="lipoyl_domain"/>
    <property type="match status" value="1"/>
</dbReference>
<dbReference type="Gene3D" id="2.40.50.100">
    <property type="match status" value="1"/>
</dbReference>
<comment type="cofactor">
    <cofactor evidence="1 6">
        <name>(R)-lipoate</name>
        <dbReference type="ChEBI" id="CHEBI:83088"/>
    </cofactor>
</comment>
<dbReference type="Proteomes" id="UP001597181">
    <property type="component" value="Unassembled WGS sequence"/>
</dbReference>
<feature type="region of interest" description="Disordered" evidence="7">
    <location>
        <begin position="78"/>
        <end position="114"/>
    </location>
</feature>
<reference evidence="11" key="1">
    <citation type="journal article" date="2019" name="Int. J. Syst. Evol. Microbiol.">
        <title>The Global Catalogue of Microorganisms (GCM) 10K type strain sequencing project: providing services to taxonomists for standard genome sequencing and annotation.</title>
        <authorList>
            <consortium name="The Broad Institute Genomics Platform"/>
            <consortium name="The Broad Institute Genome Sequencing Center for Infectious Disease"/>
            <person name="Wu L."/>
            <person name="Ma J."/>
        </authorList>
    </citation>
    <scope>NUCLEOTIDE SEQUENCE [LARGE SCALE GENOMIC DNA]</scope>
    <source>
        <strain evidence="11">CCUG 50213</strain>
    </source>
</reference>
<dbReference type="GO" id="GO:0016746">
    <property type="term" value="F:acyltransferase activity"/>
    <property type="evidence" value="ECO:0007669"/>
    <property type="project" value="UniProtKB-KW"/>
</dbReference>
<dbReference type="Gene3D" id="4.10.320.10">
    <property type="entry name" value="E3-binding domain"/>
    <property type="match status" value="1"/>
</dbReference>
<accession>A0ABW3TPY9</accession>
<evidence type="ECO:0000259" key="9">
    <source>
        <dbReference type="PROSITE" id="PS51826"/>
    </source>
</evidence>
<dbReference type="InterPro" id="IPR023213">
    <property type="entry name" value="CAT-like_dom_sf"/>
</dbReference>
<evidence type="ECO:0000256" key="6">
    <source>
        <dbReference type="RuleBase" id="RU003423"/>
    </source>
</evidence>
<dbReference type="PANTHER" id="PTHR43178">
    <property type="entry name" value="DIHYDROLIPOAMIDE ACETYLTRANSFERASE COMPONENT OF PYRUVATE DEHYDROGENASE COMPLEX"/>
    <property type="match status" value="1"/>
</dbReference>
<feature type="compositionally biased region" description="Gly residues" evidence="7">
    <location>
        <begin position="82"/>
        <end position="91"/>
    </location>
</feature>
<dbReference type="InterPro" id="IPR011053">
    <property type="entry name" value="Single_hybrid_motif"/>
</dbReference>
<gene>
    <name evidence="10" type="ORF">ACFQ3U_10730</name>
</gene>
<dbReference type="RefSeq" id="WP_343960907.1">
    <property type="nucleotide sequence ID" value="NZ_BAAAKZ010000010.1"/>
</dbReference>
<evidence type="ECO:0000256" key="7">
    <source>
        <dbReference type="SAM" id="MobiDB-lite"/>
    </source>
</evidence>
<feature type="domain" description="Peripheral subunit-binding (PSBD)" evidence="9">
    <location>
        <begin position="192"/>
        <end position="229"/>
    </location>
</feature>
<comment type="similarity">
    <text evidence="2 6">Belongs to the 2-oxoacid dehydrogenase family.</text>
</comment>
<evidence type="ECO:0000256" key="5">
    <source>
        <dbReference type="ARBA" id="ARBA00023315"/>
    </source>
</evidence>
<dbReference type="InterPro" id="IPR050743">
    <property type="entry name" value="2-oxoacid_DH_E2_comp"/>
</dbReference>
<evidence type="ECO:0000256" key="2">
    <source>
        <dbReference type="ARBA" id="ARBA00007317"/>
    </source>
</evidence>
<protein>
    <recommendedName>
        <fullName evidence="6">Dihydrolipoamide acetyltransferase component of pyruvate dehydrogenase complex</fullName>
        <ecNumber evidence="6">2.3.1.-</ecNumber>
    </recommendedName>
</protein>
<evidence type="ECO:0000313" key="11">
    <source>
        <dbReference type="Proteomes" id="UP001597181"/>
    </source>
</evidence>
<dbReference type="Pfam" id="PF00198">
    <property type="entry name" value="2-oxoacid_dh"/>
    <property type="match status" value="1"/>
</dbReference>
<dbReference type="SUPFAM" id="SSF51230">
    <property type="entry name" value="Single hybrid motif"/>
    <property type="match status" value="1"/>
</dbReference>
<dbReference type="EC" id="2.3.1.-" evidence="6"/>
<dbReference type="PANTHER" id="PTHR43178:SF5">
    <property type="entry name" value="LIPOAMIDE ACYLTRANSFERASE COMPONENT OF BRANCHED-CHAIN ALPHA-KETO ACID DEHYDROGENASE COMPLEX, MITOCHONDRIAL"/>
    <property type="match status" value="1"/>
</dbReference>